<proteinExistence type="predicted"/>
<dbReference type="GO" id="GO:0003677">
    <property type="term" value="F:DNA binding"/>
    <property type="evidence" value="ECO:0007669"/>
    <property type="project" value="UniProtKB-KW"/>
</dbReference>
<dbReference type="PANTHER" id="PTHR38600">
    <property type="entry name" value="TRANSCRIPTIONAL REGULATORY PROTEIN"/>
    <property type="match status" value="1"/>
</dbReference>
<dbReference type="OrthoDB" id="9806976at2"/>
<dbReference type="InterPro" id="IPR011991">
    <property type="entry name" value="ArsR-like_HTH"/>
</dbReference>
<organism evidence="1 2">
    <name type="scientific">Prauserella marina</name>
    <dbReference type="NCBI Taxonomy" id="530584"/>
    <lineage>
        <taxon>Bacteria</taxon>
        <taxon>Bacillati</taxon>
        <taxon>Actinomycetota</taxon>
        <taxon>Actinomycetes</taxon>
        <taxon>Pseudonocardiales</taxon>
        <taxon>Pseudonocardiaceae</taxon>
        <taxon>Prauserella</taxon>
    </lineage>
</organism>
<dbReference type="NCBIfam" id="NF033788">
    <property type="entry name" value="HTH_metalloreg"/>
    <property type="match status" value="1"/>
</dbReference>
<dbReference type="Gene3D" id="1.10.10.10">
    <property type="entry name" value="Winged helix-like DNA-binding domain superfamily/Winged helix DNA-binding domain"/>
    <property type="match status" value="1"/>
</dbReference>
<gene>
    <name evidence="1" type="ORF">SAMN05421630_101324</name>
</gene>
<keyword evidence="2" id="KW-1185">Reference proteome</keyword>
<accession>A0A222VMT6</accession>
<protein>
    <submittedName>
        <fullName evidence="1">DNA-binding transcriptional regulator, ArsR family</fullName>
    </submittedName>
</protein>
<dbReference type="Proteomes" id="UP000199494">
    <property type="component" value="Unassembled WGS sequence"/>
</dbReference>
<dbReference type="AlphaFoldDB" id="A0A222VMT6"/>
<dbReference type="RefSeq" id="WP_091795402.1">
    <property type="nucleotide sequence ID" value="NZ_CP016353.1"/>
</dbReference>
<sequence>MATDPLSITFAALADPTRRTILARLMEGPATVKELSEPFEMTGPAISKHLRVLERAGLITRGREAQWRPCLLDAGPLREVTEWAEPYRRFWDASYARLDNYLRDLQAKDENHGE</sequence>
<reference evidence="1 2" key="1">
    <citation type="submission" date="2016-10" db="EMBL/GenBank/DDBJ databases">
        <authorList>
            <person name="de Groot N.N."/>
        </authorList>
    </citation>
    <scope>NUCLEOTIDE SEQUENCE [LARGE SCALE GENOMIC DNA]</scope>
    <source>
        <strain evidence="1 2">CGMCC 4.5506</strain>
    </source>
</reference>
<evidence type="ECO:0000313" key="2">
    <source>
        <dbReference type="Proteomes" id="UP000199494"/>
    </source>
</evidence>
<dbReference type="PRINTS" id="PR00778">
    <property type="entry name" value="HTHARSR"/>
</dbReference>
<dbReference type="KEGG" id="pmad:BAY61_09815"/>
<dbReference type="InterPro" id="IPR036388">
    <property type="entry name" value="WH-like_DNA-bd_sf"/>
</dbReference>
<dbReference type="PANTHER" id="PTHR38600:SF2">
    <property type="entry name" value="SLL0088 PROTEIN"/>
    <property type="match status" value="1"/>
</dbReference>
<evidence type="ECO:0000313" key="1">
    <source>
        <dbReference type="EMBL" id="SDC07393.1"/>
    </source>
</evidence>
<dbReference type="InterPro" id="IPR036390">
    <property type="entry name" value="WH_DNA-bd_sf"/>
</dbReference>
<dbReference type="CDD" id="cd00090">
    <property type="entry name" value="HTH_ARSR"/>
    <property type="match status" value="1"/>
</dbReference>
<dbReference type="SUPFAM" id="SSF46785">
    <property type="entry name" value="Winged helix' DNA-binding domain"/>
    <property type="match status" value="1"/>
</dbReference>
<dbReference type="InterPro" id="IPR001845">
    <property type="entry name" value="HTH_ArsR_DNA-bd_dom"/>
</dbReference>
<dbReference type="Pfam" id="PF01022">
    <property type="entry name" value="HTH_5"/>
    <property type="match status" value="1"/>
</dbReference>
<keyword evidence="1" id="KW-0238">DNA-binding</keyword>
<dbReference type="GO" id="GO:0003700">
    <property type="term" value="F:DNA-binding transcription factor activity"/>
    <property type="evidence" value="ECO:0007669"/>
    <property type="project" value="InterPro"/>
</dbReference>
<dbReference type="SMART" id="SM00418">
    <property type="entry name" value="HTH_ARSR"/>
    <property type="match status" value="1"/>
</dbReference>
<dbReference type="EMBL" id="FMZE01000001">
    <property type="protein sequence ID" value="SDC07393.1"/>
    <property type="molecule type" value="Genomic_DNA"/>
</dbReference>
<dbReference type="STRING" id="530584.SAMN05421630_101324"/>
<dbReference type="PROSITE" id="PS50987">
    <property type="entry name" value="HTH_ARSR_2"/>
    <property type="match status" value="1"/>
</dbReference>
<name>A0A222VMT6_9PSEU</name>